<dbReference type="Gene3D" id="2.40.170.20">
    <property type="entry name" value="TonB-dependent receptor, beta-barrel domain"/>
    <property type="match status" value="1"/>
</dbReference>
<keyword evidence="15" id="KW-1185">Reference proteome</keyword>
<dbReference type="InterPro" id="IPR037066">
    <property type="entry name" value="Plug_dom_sf"/>
</dbReference>
<keyword evidence="6 8" id="KW-0472">Membrane</keyword>
<name>A0AAE9ZB34_9PROT</name>
<dbReference type="Proteomes" id="UP001214043">
    <property type="component" value="Chromosome"/>
</dbReference>
<accession>A0AAE9ZB34</accession>
<evidence type="ECO:0000256" key="8">
    <source>
        <dbReference type="PROSITE-ProRule" id="PRU01360"/>
    </source>
</evidence>
<evidence type="ECO:0000256" key="5">
    <source>
        <dbReference type="ARBA" id="ARBA00023077"/>
    </source>
</evidence>
<feature type="compositionally biased region" description="Acidic residues" evidence="10">
    <location>
        <begin position="301"/>
        <end position="324"/>
    </location>
</feature>
<reference evidence="14" key="1">
    <citation type="submission" date="2023-02" db="EMBL/GenBank/DDBJ databases">
        <title>Genome sequence of Hyphococcus flavus.</title>
        <authorList>
            <person name="Rong J.-C."/>
            <person name="Zhao Q."/>
            <person name="Yi M."/>
            <person name="Wu J.-Y."/>
        </authorList>
    </citation>
    <scope>NUCLEOTIDE SEQUENCE</scope>
    <source>
        <strain evidence="14">MCCC 1K03223</strain>
    </source>
</reference>
<keyword evidence="11" id="KW-0732">Signal</keyword>
<keyword evidence="7 8" id="KW-0998">Cell outer membrane</keyword>
<keyword evidence="4 8" id="KW-0812">Transmembrane</keyword>
<evidence type="ECO:0000256" key="3">
    <source>
        <dbReference type="ARBA" id="ARBA00022452"/>
    </source>
</evidence>
<dbReference type="InterPro" id="IPR039426">
    <property type="entry name" value="TonB-dep_rcpt-like"/>
</dbReference>
<feature type="chain" id="PRO_5042134822" evidence="11">
    <location>
        <begin position="24"/>
        <end position="719"/>
    </location>
</feature>
<feature type="domain" description="TonB-dependent receptor plug" evidence="13">
    <location>
        <begin position="48"/>
        <end position="151"/>
    </location>
</feature>
<dbReference type="PANTHER" id="PTHR30069">
    <property type="entry name" value="TONB-DEPENDENT OUTER MEMBRANE RECEPTOR"/>
    <property type="match status" value="1"/>
</dbReference>
<dbReference type="PANTHER" id="PTHR30069:SF40">
    <property type="entry name" value="TONB-DEPENDENT RECEPTOR NMB0964-RELATED"/>
    <property type="match status" value="1"/>
</dbReference>
<feature type="signal peptide" evidence="11">
    <location>
        <begin position="1"/>
        <end position="23"/>
    </location>
</feature>
<dbReference type="Gene3D" id="2.170.130.10">
    <property type="entry name" value="TonB-dependent receptor, plug domain"/>
    <property type="match status" value="1"/>
</dbReference>
<proteinExistence type="inferred from homology"/>
<gene>
    <name evidence="14" type="ORF">PUV54_14730</name>
</gene>
<evidence type="ECO:0000259" key="13">
    <source>
        <dbReference type="Pfam" id="PF07715"/>
    </source>
</evidence>
<evidence type="ECO:0000313" key="15">
    <source>
        <dbReference type="Proteomes" id="UP001214043"/>
    </source>
</evidence>
<dbReference type="AlphaFoldDB" id="A0AAE9ZB34"/>
<evidence type="ECO:0000313" key="14">
    <source>
        <dbReference type="EMBL" id="WDI31204.1"/>
    </source>
</evidence>
<dbReference type="PROSITE" id="PS52016">
    <property type="entry name" value="TONB_DEPENDENT_REC_3"/>
    <property type="match status" value="1"/>
</dbReference>
<organism evidence="14 15">
    <name type="scientific">Hyphococcus flavus</name>
    <dbReference type="NCBI Taxonomy" id="1866326"/>
    <lineage>
        <taxon>Bacteria</taxon>
        <taxon>Pseudomonadati</taxon>
        <taxon>Pseudomonadota</taxon>
        <taxon>Alphaproteobacteria</taxon>
        <taxon>Parvularculales</taxon>
        <taxon>Parvularculaceae</taxon>
        <taxon>Hyphococcus</taxon>
    </lineage>
</organism>
<dbReference type="InterPro" id="IPR036942">
    <property type="entry name" value="Beta-barrel_TonB_sf"/>
</dbReference>
<dbReference type="InterPro" id="IPR012910">
    <property type="entry name" value="Plug_dom"/>
</dbReference>
<dbReference type="InterPro" id="IPR000531">
    <property type="entry name" value="Beta-barrel_TonB"/>
</dbReference>
<evidence type="ECO:0000259" key="12">
    <source>
        <dbReference type="Pfam" id="PF00593"/>
    </source>
</evidence>
<evidence type="ECO:0000256" key="6">
    <source>
        <dbReference type="ARBA" id="ARBA00023136"/>
    </source>
</evidence>
<keyword evidence="5 9" id="KW-0798">TonB box</keyword>
<protein>
    <submittedName>
        <fullName evidence="14">TonB-dependent receptor</fullName>
    </submittedName>
</protein>
<dbReference type="EMBL" id="CP118166">
    <property type="protein sequence ID" value="WDI31204.1"/>
    <property type="molecule type" value="Genomic_DNA"/>
</dbReference>
<feature type="compositionally biased region" description="Acidic residues" evidence="10">
    <location>
        <begin position="231"/>
        <end position="250"/>
    </location>
</feature>
<dbReference type="RefSeq" id="WP_274493037.1">
    <property type="nucleotide sequence ID" value="NZ_CP118166.1"/>
</dbReference>
<keyword evidence="3 8" id="KW-1134">Transmembrane beta strand</keyword>
<dbReference type="KEGG" id="hfl:PUV54_14730"/>
<evidence type="ECO:0000256" key="10">
    <source>
        <dbReference type="SAM" id="MobiDB-lite"/>
    </source>
</evidence>
<evidence type="ECO:0000256" key="4">
    <source>
        <dbReference type="ARBA" id="ARBA00022692"/>
    </source>
</evidence>
<evidence type="ECO:0000256" key="11">
    <source>
        <dbReference type="SAM" id="SignalP"/>
    </source>
</evidence>
<evidence type="ECO:0000256" key="1">
    <source>
        <dbReference type="ARBA" id="ARBA00004571"/>
    </source>
</evidence>
<comment type="similarity">
    <text evidence="8 9">Belongs to the TonB-dependent receptor family.</text>
</comment>
<dbReference type="Pfam" id="PF07715">
    <property type="entry name" value="Plug"/>
    <property type="match status" value="1"/>
</dbReference>
<evidence type="ECO:0000256" key="7">
    <source>
        <dbReference type="ARBA" id="ARBA00023237"/>
    </source>
</evidence>
<dbReference type="GO" id="GO:0044718">
    <property type="term" value="P:siderophore transmembrane transport"/>
    <property type="evidence" value="ECO:0007669"/>
    <property type="project" value="TreeGrafter"/>
</dbReference>
<feature type="domain" description="TonB-dependent receptor-like beta-barrel" evidence="12">
    <location>
        <begin position="329"/>
        <end position="688"/>
    </location>
</feature>
<sequence length="719" mass="78211">MKNYLLLSSAATLTMFCSNSVHAQDEPFDKEEDRIVVTASPIERTVGETIISTSVVSGEDLQRRLENSIGETLRREPGISSTYFGPGASRPVIRGLTGDRIRVLDAGIGSIDASATSPDHAAAVEPATAEKIEIVRGSAMLLYGSSAAGGVVNIFNGRIPSQEPEGGIDGALRVGGSTVDNGVEASGGFDLKLGDLGGAALVFHGDGFYRDADDYDIPGFAESERLRALEEAEEDHEDEEDHDHEEEEEVFGTAENSAYETKGGSAGLSLIFDNGFFGISGTAMDTNYGVPGGHGHGHEHEDEEDEDHDEEDHDEEEHGEEEEGGVTIDLRQRRLDLNGEVEGDFGLFRKAKIRFGYADYEHAEIEPSGEIGTLFTNEGWEGRFELVDKPFNALGGEVNGALGLQYRKRDFSAVGEEAFVPPTNTNQLGVFALKELSVGQWRFELGGRYENTNHEVEETGFEREFNGLSVSGGIGYQATDSFFMGVTGFRTERAPSTEELFSNGPHLATNAFEIGDPTLDEEVATGVEATARVNTDRFTFSVSGYYTSYDDFIYEAATGMEEDELPVFQFFANDATFRGFEAQAAGELFRAGTFDIHADASVDLVKGTIDVTGNDNLPRIPPLSGIIGLEARSAFADVRAELEYAGSQDDVTDFELPTDGYQVFNAFLTLRPFSNQPRVSLRLSGNNLTDEEVRLHTSFLKDLTPLPGRNVKFSIRGEF</sequence>
<dbReference type="Pfam" id="PF00593">
    <property type="entry name" value="TonB_dep_Rec_b-barrel"/>
    <property type="match status" value="1"/>
</dbReference>
<keyword evidence="14" id="KW-0675">Receptor</keyword>
<evidence type="ECO:0000256" key="2">
    <source>
        <dbReference type="ARBA" id="ARBA00022448"/>
    </source>
</evidence>
<comment type="subcellular location">
    <subcellularLocation>
        <location evidence="1 8">Cell outer membrane</location>
        <topology evidence="1 8">Multi-pass membrane protein</topology>
    </subcellularLocation>
</comment>
<keyword evidence="2 8" id="KW-0813">Transport</keyword>
<evidence type="ECO:0000256" key="9">
    <source>
        <dbReference type="RuleBase" id="RU003357"/>
    </source>
</evidence>
<dbReference type="GO" id="GO:0015344">
    <property type="term" value="F:siderophore uptake transmembrane transporter activity"/>
    <property type="evidence" value="ECO:0007669"/>
    <property type="project" value="TreeGrafter"/>
</dbReference>
<feature type="region of interest" description="Disordered" evidence="10">
    <location>
        <begin position="229"/>
        <end position="252"/>
    </location>
</feature>
<feature type="region of interest" description="Disordered" evidence="10">
    <location>
        <begin position="288"/>
        <end position="328"/>
    </location>
</feature>
<dbReference type="GO" id="GO:0009279">
    <property type="term" value="C:cell outer membrane"/>
    <property type="evidence" value="ECO:0007669"/>
    <property type="project" value="UniProtKB-SubCell"/>
</dbReference>
<dbReference type="SUPFAM" id="SSF56935">
    <property type="entry name" value="Porins"/>
    <property type="match status" value="1"/>
</dbReference>